<protein>
    <submittedName>
        <fullName evidence="4">Hydrolase</fullName>
    </submittedName>
</protein>
<gene>
    <name evidence="4" type="ORF">ARC78_05000</name>
</gene>
<evidence type="ECO:0000259" key="3">
    <source>
        <dbReference type="Pfam" id="PF00561"/>
    </source>
</evidence>
<dbReference type="InterPro" id="IPR029058">
    <property type="entry name" value="AB_hydrolase_fold"/>
</dbReference>
<comment type="similarity">
    <text evidence="1">Belongs to the AB hydrolase superfamily.</text>
</comment>
<reference evidence="4 5" key="1">
    <citation type="submission" date="2015-10" db="EMBL/GenBank/DDBJ databases">
        <title>Genome sequencing and analysis of members of genus Stenotrophomonas.</title>
        <authorList>
            <person name="Patil P.P."/>
            <person name="Midha S."/>
            <person name="Patil P.B."/>
        </authorList>
    </citation>
    <scope>NUCLEOTIDE SEQUENCE [LARGE SCALE GENOMIC DNA]</scope>
    <source>
        <strain evidence="4 5">JCM 9942</strain>
    </source>
</reference>
<keyword evidence="5" id="KW-1185">Reference proteome</keyword>
<dbReference type="Proteomes" id="UP000050836">
    <property type="component" value="Unassembled WGS sequence"/>
</dbReference>
<evidence type="ECO:0000313" key="5">
    <source>
        <dbReference type="Proteomes" id="UP000050836"/>
    </source>
</evidence>
<sequence>MTVQPLELIADGLPVAALRSGTPGGLKVLALHGWLDNAASFLPLAAQLPTLDLVMVDLPGHGLSDHLPPTTPYTTPYAIVQTLAIADALGWDRFVLLGHSMGAAIASLVAAVAPQRVQALVSIEALGGLSAPADETVQRLRTHVEALRKLDGRPLRVFPDLAAPVRARMMVNQLSEASARLLVERGVKPVEGGWSWRSDPRLMLPTAVRMSEEQIRDVVGAIACPVQVIYATPAQDYFPEPERSQRAALLADGRLATLPGHHHVHMDQPAAVAAILASFIAALPDGS</sequence>
<dbReference type="InterPro" id="IPR000073">
    <property type="entry name" value="AB_hydrolase_1"/>
</dbReference>
<evidence type="ECO:0000313" key="4">
    <source>
        <dbReference type="EMBL" id="KRG44508.1"/>
    </source>
</evidence>
<dbReference type="Pfam" id="PF00561">
    <property type="entry name" value="Abhydrolase_1"/>
    <property type="match status" value="1"/>
</dbReference>
<dbReference type="PANTHER" id="PTHR43798">
    <property type="entry name" value="MONOACYLGLYCEROL LIPASE"/>
    <property type="match status" value="1"/>
</dbReference>
<dbReference type="PANTHER" id="PTHR43798:SF14">
    <property type="entry name" value="SERINE HYDROLASE-LIKE PROTEIN DDB_G0286239"/>
    <property type="match status" value="1"/>
</dbReference>
<dbReference type="AlphaFoldDB" id="A0A0R0AHJ7"/>
<dbReference type="EMBL" id="LLXS01000007">
    <property type="protein sequence ID" value="KRG44508.1"/>
    <property type="molecule type" value="Genomic_DNA"/>
</dbReference>
<proteinExistence type="inferred from homology"/>
<organism evidence="4 5">
    <name type="scientific">Stenotrophomonas pictorum JCM 9942</name>
    <dbReference type="NCBI Taxonomy" id="1236960"/>
    <lineage>
        <taxon>Bacteria</taxon>
        <taxon>Pseudomonadati</taxon>
        <taxon>Pseudomonadota</taxon>
        <taxon>Gammaproteobacteria</taxon>
        <taxon>Lysobacterales</taxon>
        <taxon>Lysobacteraceae</taxon>
        <taxon>Stenotrophomonas</taxon>
    </lineage>
</organism>
<evidence type="ECO:0000256" key="2">
    <source>
        <dbReference type="ARBA" id="ARBA00022801"/>
    </source>
</evidence>
<dbReference type="PRINTS" id="PR00111">
    <property type="entry name" value="ABHYDROLASE"/>
</dbReference>
<name>A0A0R0AHJ7_9GAMM</name>
<keyword evidence="2 4" id="KW-0378">Hydrolase</keyword>
<accession>A0A0R0AHJ7</accession>
<dbReference type="Gene3D" id="3.40.50.1820">
    <property type="entry name" value="alpha/beta hydrolase"/>
    <property type="match status" value="1"/>
</dbReference>
<evidence type="ECO:0000256" key="1">
    <source>
        <dbReference type="ARBA" id="ARBA00008645"/>
    </source>
</evidence>
<dbReference type="SUPFAM" id="SSF53474">
    <property type="entry name" value="alpha/beta-Hydrolases"/>
    <property type="match status" value="1"/>
</dbReference>
<dbReference type="RefSeq" id="WP_057505692.1">
    <property type="nucleotide sequence ID" value="NZ_LLXS01000007.1"/>
</dbReference>
<dbReference type="InterPro" id="IPR050266">
    <property type="entry name" value="AB_hydrolase_sf"/>
</dbReference>
<feature type="domain" description="AB hydrolase-1" evidence="3">
    <location>
        <begin position="28"/>
        <end position="135"/>
    </location>
</feature>
<dbReference type="GO" id="GO:0016020">
    <property type="term" value="C:membrane"/>
    <property type="evidence" value="ECO:0007669"/>
    <property type="project" value="TreeGrafter"/>
</dbReference>
<dbReference type="GO" id="GO:0016787">
    <property type="term" value="F:hydrolase activity"/>
    <property type="evidence" value="ECO:0007669"/>
    <property type="project" value="UniProtKB-KW"/>
</dbReference>
<comment type="caution">
    <text evidence="4">The sequence shown here is derived from an EMBL/GenBank/DDBJ whole genome shotgun (WGS) entry which is preliminary data.</text>
</comment>